<evidence type="ECO:0000256" key="4">
    <source>
        <dbReference type="ARBA" id="ARBA00022825"/>
    </source>
</evidence>
<dbReference type="InterPro" id="IPR029045">
    <property type="entry name" value="ClpP/crotonase-like_dom_sf"/>
</dbReference>
<dbReference type="KEGG" id="mfz:AOB57_006515"/>
<keyword evidence="10" id="KW-1185">Reference proteome</keyword>
<dbReference type="AlphaFoldDB" id="A0A660HRP1"/>
<dbReference type="PANTHER" id="PTHR42987:SF4">
    <property type="entry name" value="PROTEASE SOHB-RELATED"/>
    <property type="match status" value="1"/>
</dbReference>
<dbReference type="CDD" id="cd07023">
    <property type="entry name" value="S49_Sppa_N_C"/>
    <property type="match status" value="1"/>
</dbReference>
<gene>
    <name evidence="8" type="primary">sppA</name>
    <name evidence="8" type="ORF">AOB57_006515</name>
    <name evidence="9" type="ORF">GX302_01990</name>
</gene>
<keyword evidence="6" id="KW-0812">Transmembrane</keyword>
<dbReference type="GeneID" id="53687757"/>
<name>A0A660HRP1_9EURY</name>
<keyword evidence="6" id="KW-0472">Membrane</keyword>
<evidence type="ECO:0000313" key="9">
    <source>
        <dbReference type="EMBL" id="NLK31635.1"/>
    </source>
</evidence>
<dbReference type="InterPro" id="IPR004635">
    <property type="entry name" value="Pept_S49_SppA"/>
</dbReference>
<evidence type="ECO:0000256" key="6">
    <source>
        <dbReference type="SAM" id="Phobius"/>
    </source>
</evidence>
<dbReference type="SUPFAM" id="SSF52096">
    <property type="entry name" value="ClpP/crotonase"/>
    <property type="match status" value="1"/>
</dbReference>
<proteinExistence type="inferred from homology"/>
<dbReference type="GO" id="GO:0008236">
    <property type="term" value="F:serine-type peptidase activity"/>
    <property type="evidence" value="ECO:0007669"/>
    <property type="project" value="UniProtKB-KW"/>
</dbReference>
<keyword evidence="2" id="KW-0645">Protease</keyword>
<feature type="compositionally biased region" description="Polar residues" evidence="5">
    <location>
        <begin position="78"/>
        <end position="87"/>
    </location>
</feature>
<organism evidence="8 10">
    <name type="scientific">Methanosarcina flavescens</name>
    <dbReference type="NCBI Taxonomy" id="1715806"/>
    <lineage>
        <taxon>Archaea</taxon>
        <taxon>Methanobacteriati</taxon>
        <taxon>Methanobacteriota</taxon>
        <taxon>Stenosarchaea group</taxon>
        <taxon>Methanomicrobia</taxon>
        <taxon>Methanosarcinales</taxon>
        <taxon>Methanosarcinaceae</taxon>
        <taxon>Methanosarcina</taxon>
    </lineage>
</organism>
<evidence type="ECO:0000256" key="5">
    <source>
        <dbReference type="SAM" id="MobiDB-lite"/>
    </source>
</evidence>
<accession>A0A660HRP1</accession>
<dbReference type="OrthoDB" id="31107at2157"/>
<protein>
    <submittedName>
        <fullName evidence="8">Signal peptide peptidase SppA</fullName>
    </submittedName>
</protein>
<dbReference type="InterPro" id="IPR047272">
    <property type="entry name" value="S49_SppA_C"/>
</dbReference>
<dbReference type="EMBL" id="CP032683">
    <property type="protein sequence ID" value="AYK14892.1"/>
    <property type="molecule type" value="Genomic_DNA"/>
</dbReference>
<evidence type="ECO:0000313" key="10">
    <source>
        <dbReference type="Proteomes" id="UP000053087"/>
    </source>
</evidence>
<keyword evidence="6" id="KW-1133">Transmembrane helix</keyword>
<evidence type="ECO:0000256" key="1">
    <source>
        <dbReference type="ARBA" id="ARBA00008683"/>
    </source>
</evidence>
<dbReference type="Proteomes" id="UP000053087">
    <property type="component" value="Chromosome"/>
</dbReference>
<feature type="compositionally biased region" description="Polar residues" evidence="5">
    <location>
        <begin position="1"/>
        <end position="27"/>
    </location>
</feature>
<evidence type="ECO:0000313" key="11">
    <source>
        <dbReference type="Proteomes" id="UP000585579"/>
    </source>
</evidence>
<reference evidence="8" key="2">
    <citation type="submission" date="2018-10" db="EMBL/GenBank/DDBJ databases">
        <authorList>
            <person name="Fischer M.A."/>
            <person name="Kern T."/>
            <person name="Deppenmeier U."/>
            <person name="Schmitz R.A."/>
            <person name="Rother M."/>
        </authorList>
    </citation>
    <scope>NUCLEOTIDE SEQUENCE</scope>
    <source>
        <strain evidence="8">E03.2</strain>
    </source>
</reference>
<dbReference type="Proteomes" id="UP000585579">
    <property type="component" value="Unassembled WGS sequence"/>
</dbReference>
<evidence type="ECO:0000259" key="7">
    <source>
        <dbReference type="Pfam" id="PF01343"/>
    </source>
</evidence>
<feature type="region of interest" description="Disordered" evidence="5">
    <location>
        <begin position="1"/>
        <end position="91"/>
    </location>
</feature>
<dbReference type="Pfam" id="PF01343">
    <property type="entry name" value="Peptidase_S49"/>
    <property type="match status" value="1"/>
</dbReference>
<dbReference type="InterPro" id="IPR002142">
    <property type="entry name" value="Peptidase_S49"/>
</dbReference>
<keyword evidence="3" id="KW-0378">Hydrolase</keyword>
<dbReference type="GO" id="GO:0006508">
    <property type="term" value="P:proteolysis"/>
    <property type="evidence" value="ECO:0007669"/>
    <property type="project" value="UniProtKB-KW"/>
</dbReference>
<reference evidence="9 11" key="3">
    <citation type="journal article" date="2020" name="Biotechnol. Biofuels">
        <title>New insights from the biogas microbiome by comprehensive genome-resolved metagenomics of nearly 1600 species originating from multiple anaerobic digesters.</title>
        <authorList>
            <person name="Campanaro S."/>
            <person name="Treu L."/>
            <person name="Rodriguez-R L.M."/>
            <person name="Kovalovszki A."/>
            <person name="Ziels R.M."/>
            <person name="Maus I."/>
            <person name="Zhu X."/>
            <person name="Kougias P.G."/>
            <person name="Basile A."/>
            <person name="Luo G."/>
            <person name="Schluter A."/>
            <person name="Konstantinidis K.T."/>
            <person name="Angelidaki I."/>
        </authorList>
    </citation>
    <scope>NUCLEOTIDE SEQUENCE [LARGE SCALE GENOMIC DNA]</scope>
    <source>
        <strain evidence="9">AS22ysBPME_46</strain>
    </source>
</reference>
<evidence type="ECO:0000256" key="3">
    <source>
        <dbReference type="ARBA" id="ARBA00022801"/>
    </source>
</evidence>
<dbReference type="Gene3D" id="3.90.226.10">
    <property type="entry name" value="2-enoyl-CoA Hydratase, Chain A, domain 1"/>
    <property type="match status" value="1"/>
</dbReference>
<dbReference type="RefSeq" id="WP_054299856.1">
    <property type="nucleotide sequence ID" value="NZ_CP032683.1"/>
</dbReference>
<dbReference type="Gene3D" id="6.20.330.10">
    <property type="match status" value="1"/>
</dbReference>
<evidence type="ECO:0000313" key="8">
    <source>
        <dbReference type="EMBL" id="AYK14892.1"/>
    </source>
</evidence>
<evidence type="ECO:0000256" key="2">
    <source>
        <dbReference type="ARBA" id="ARBA00022670"/>
    </source>
</evidence>
<sequence length="396" mass="42154">MNDKSSNPEGTNSEKQSGEGNLQNSPHNGREDLISDKGAYSTNEDSSGLGFASGTPRKTGNHEASFKDSPQNKEIENKSLSMNSDPSPQRKKHNLMPYVLVVLALIAVIMVSIAVISFSLGAGGDLRSSEKVAVIYVQGTILSGNVPTGLGYATSEEISENIRRAVADSGVKAIVLRINSPGGSPAAAQEIAGEIEKAREKGIPVVVSMGDLATSAAYYISAPTDYIIANPSTNTGSIGVIWVFQNKSASYEEGGIDHYIAKSGELKDMGSNWRGLTDEEKEYADAVVMESYEDFITEVSEGRNISRSEVKKIADGRIYTGARAKELGLVDGLGNLYDAIDKAAELGGIEGEPRVEYMNRVSISRLLLGSGSGGSNETVGQFVSYFEESPYGRILA</sequence>
<keyword evidence="4" id="KW-0720">Serine protease</keyword>
<dbReference type="NCBIfam" id="TIGR00706">
    <property type="entry name" value="SppA_dom"/>
    <property type="match status" value="1"/>
</dbReference>
<reference evidence="8 10" key="1">
    <citation type="journal article" date="2016" name="Int. J. Syst. Evol. Microbiol.">
        <title>Methanosarcina flavescens sp. nov., a methanogenic archaeon isolated from a full-scale anaerobic digester.</title>
        <authorList>
            <person name="Kern T."/>
            <person name="Fischer M.A."/>
            <person name="Deppenmeier U."/>
            <person name="Schmitz R.A."/>
            <person name="Rother M."/>
        </authorList>
    </citation>
    <scope>NUCLEOTIDE SEQUENCE [LARGE SCALE GENOMIC DNA]</scope>
    <source>
        <strain evidence="8 10">E03.2</strain>
    </source>
</reference>
<feature type="compositionally biased region" description="Basic and acidic residues" evidence="5">
    <location>
        <begin position="60"/>
        <end position="77"/>
    </location>
</feature>
<dbReference type="PANTHER" id="PTHR42987">
    <property type="entry name" value="PEPTIDASE S49"/>
    <property type="match status" value="1"/>
</dbReference>
<feature type="domain" description="Peptidase S49" evidence="7">
    <location>
        <begin position="198"/>
        <end position="348"/>
    </location>
</feature>
<dbReference type="EMBL" id="JAAYQL010000009">
    <property type="protein sequence ID" value="NLK31635.1"/>
    <property type="molecule type" value="Genomic_DNA"/>
</dbReference>
<feature type="transmembrane region" description="Helical" evidence="6">
    <location>
        <begin position="98"/>
        <end position="120"/>
    </location>
</feature>
<comment type="similarity">
    <text evidence="1">Belongs to the peptidase S49 family.</text>
</comment>